<reference evidence="4" key="2">
    <citation type="submission" date="2013-04" db="EMBL/GenBank/DDBJ databases">
        <title>Genomic mechanisms accounting for the adaptation to parasitism in nematode-trapping fungi.</title>
        <authorList>
            <person name="Ahren D.G."/>
        </authorList>
    </citation>
    <scope>NUCLEOTIDE SEQUENCE [LARGE SCALE GENOMIC DNA]</scope>
    <source>
        <strain evidence="4">CBS 200.50</strain>
    </source>
</reference>
<keyword evidence="1" id="KW-0732">Signal</keyword>
<keyword evidence="4" id="KW-1185">Reference proteome</keyword>
<reference evidence="3 4" key="1">
    <citation type="journal article" date="2013" name="PLoS Genet.">
        <title>Genomic mechanisms accounting for the adaptation to parasitism in nematode-trapping fungi.</title>
        <authorList>
            <person name="Meerupati T."/>
            <person name="Andersson K.M."/>
            <person name="Friman E."/>
            <person name="Kumar D."/>
            <person name="Tunlid A."/>
            <person name="Ahren D."/>
        </authorList>
    </citation>
    <scope>NUCLEOTIDE SEQUENCE [LARGE SCALE GENOMIC DNA]</scope>
    <source>
        <strain evidence="3 4">CBS 200.50</strain>
    </source>
</reference>
<dbReference type="Pfam" id="PF22974">
    <property type="entry name" value="DUF7029"/>
    <property type="match status" value="1"/>
</dbReference>
<proteinExistence type="predicted"/>
<accession>S8BVM3</accession>
<sequence>MAMLGIKVLVLSVGFFGLQAYAGPVLAIPSEPIQLEARSNDPTSWVSNSEVKLLPIRDDHFFPHLKKRDLEDFSALELRHEVQFLYGKDSTYHNPGSHLAEMKISQSHPDNPITLLENFDHFTTHTTCPDEEKLLLKFINKRAMDCAIKSWDWINEDQDSYFYMITHHDHEGCGEDEQRTPYKIVAVEHDVPSLTATLIRQKTSWDDAAKNFELHIGNIDHPAFDVPGRPKIHRREIANNINRIVQWTTCAFSPATCVVGIFVDAKAREEILPVVLNAALEIIPSFEVSKAGSFSYQWGIKNYDLYKASPAANTGISLTCVDCSLRGSLGVYVSASKTGNGKMAVNVKVQPNAQGLIKLKAMIKTEIKKSKTPDLIQIPLAPAGIGIPGIGNLGLTLVVTPGIEGALTVKGEISSELKISTGKGEIGGTYGTTGARLVQGNWPKDPGFNLEPPKGELTAKGSLDVYAKLGVRAGLSLFSGKRNLGAFVGVKAAVSSSVTAGFQSGGFCPKDKTQPGQWGIQFDSKFTVEAGVDFENDFLPEDTKKALKTLFPDFKTKGNIVGPLSVFPGGKCFATTGKGGAVPGNTRTPRRAPVRM</sequence>
<evidence type="ECO:0000259" key="2">
    <source>
        <dbReference type="Pfam" id="PF22974"/>
    </source>
</evidence>
<dbReference type="HOGENOM" id="CLU_020318_0_0_1"/>
<gene>
    <name evidence="3" type="ORF">H072_2463</name>
</gene>
<dbReference type="EMBL" id="AQGS01000072">
    <property type="protein sequence ID" value="EPS43528.1"/>
    <property type="molecule type" value="Genomic_DNA"/>
</dbReference>
<organism evidence="3 4">
    <name type="scientific">Dactylellina haptotyla (strain CBS 200.50)</name>
    <name type="common">Nematode-trapping fungus</name>
    <name type="synonym">Monacrosporium haptotylum</name>
    <dbReference type="NCBI Taxonomy" id="1284197"/>
    <lineage>
        <taxon>Eukaryota</taxon>
        <taxon>Fungi</taxon>
        <taxon>Dikarya</taxon>
        <taxon>Ascomycota</taxon>
        <taxon>Pezizomycotina</taxon>
        <taxon>Orbiliomycetes</taxon>
        <taxon>Orbiliales</taxon>
        <taxon>Orbiliaceae</taxon>
        <taxon>Dactylellina</taxon>
    </lineage>
</organism>
<name>S8BVM3_DACHA</name>
<protein>
    <recommendedName>
        <fullName evidence="2">DUF7029 domain-containing protein</fullName>
    </recommendedName>
</protein>
<feature type="signal peptide" evidence="1">
    <location>
        <begin position="1"/>
        <end position="27"/>
    </location>
</feature>
<feature type="chain" id="PRO_5004549181" description="DUF7029 domain-containing protein" evidence="1">
    <location>
        <begin position="28"/>
        <end position="596"/>
    </location>
</feature>
<feature type="domain" description="DUF7029" evidence="2">
    <location>
        <begin position="108"/>
        <end position="213"/>
    </location>
</feature>
<evidence type="ECO:0000313" key="4">
    <source>
        <dbReference type="Proteomes" id="UP000015100"/>
    </source>
</evidence>
<dbReference type="InterPro" id="IPR054293">
    <property type="entry name" value="DUF7029"/>
</dbReference>
<evidence type="ECO:0000256" key="1">
    <source>
        <dbReference type="SAM" id="SignalP"/>
    </source>
</evidence>
<evidence type="ECO:0000313" key="3">
    <source>
        <dbReference type="EMBL" id="EPS43528.1"/>
    </source>
</evidence>
<dbReference type="Proteomes" id="UP000015100">
    <property type="component" value="Unassembled WGS sequence"/>
</dbReference>
<comment type="caution">
    <text evidence="3">The sequence shown here is derived from an EMBL/GenBank/DDBJ whole genome shotgun (WGS) entry which is preliminary data.</text>
</comment>
<dbReference type="AlphaFoldDB" id="S8BVM3"/>
<dbReference type="OrthoDB" id="160645at2759"/>